<dbReference type="RefSeq" id="WP_188913530.1">
    <property type="nucleotide sequence ID" value="NZ_BMIQ01000015.1"/>
</dbReference>
<gene>
    <name evidence="2" type="ORF">GCM10011390_50410</name>
</gene>
<dbReference type="AlphaFoldDB" id="A0A917EES4"/>
<feature type="region of interest" description="Disordered" evidence="1">
    <location>
        <begin position="383"/>
        <end position="414"/>
    </location>
</feature>
<evidence type="ECO:0000313" key="3">
    <source>
        <dbReference type="Proteomes" id="UP000644699"/>
    </source>
</evidence>
<organism evidence="2 3">
    <name type="scientific">Aureimonas endophytica</name>
    <dbReference type="NCBI Taxonomy" id="2027858"/>
    <lineage>
        <taxon>Bacteria</taxon>
        <taxon>Pseudomonadati</taxon>
        <taxon>Pseudomonadota</taxon>
        <taxon>Alphaproteobacteria</taxon>
        <taxon>Hyphomicrobiales</taxon>
        <taxon>Aurantimonadaceae</taxon>
        <taxon>Aureimonas</taxon>
    </lineage>
</organism>
<reference evidence="2" key="2">
    <citation type="submission" date="2020-09" db="EMBL/GenBank/DDBJ databases">
        <authorList>
            <person name="Sun Q."/>
            <person name="Zhou Y."/>
        </authorList>
    </citation>
    <scope>NUCLEOTIDE SEQUENCE</scope>
    <source>
        <strain evidence="2">CGMCC 1.15367</strain>
    </source>
</reference>
<sequence>MAGLGLLGLLGLPTNGTRAAMNAGWDGFGPIDANQAAAAQSAPNSGLGGLLSSVGGALSDVRQQNPELLMAIGQGLMSGDMPTAFAEAGQARRQRLRDDRQVALQREGWNRDDARFDKRLAQDQSQFDAGQTLQRDRMAQDQAQFGQTFGLQKGELDLRLGKAAQERQARNATADWLESAGGNAQEVAMARSGNGADAFKMFQNRTNPQPELQSTFDSQGREQRGYFRGGDFVPVGGSKAPSASGSGLPSGFMVDPNNPSRLTPIPGGPGEQISGELAARLGLADSFLERAPGLRQKLANGDATGPIDRFASNFSGSSQAQLYQDLQSGTDALMRMLTGAGMNETEARSYAQRYLPTDTDTADSAAGKLDRLVTELNSVKATAMRGRGGTGGSAPGAGSTGGGTLSNGMKWSVK</sequence>
<dbReference type="EMBL" id="BMIQ01000015">
    <property type="protein sequence ID" value="GGE24891.1"/>
    <property type="molecule type" value="Genomic_DNA"/>
</dbReference>
<proteinExistence type="predicted"/>
<dbReference type="Proteomes" id="UP000644699">
    <property type="component" value="Unassembled WGS sequence"/>
</dbReference>
<protein>
    <submittedName>
        <fullName evidence="2">Uncharacterized protein</fullName>
    </submittedName>
</protein>
<comment type="caution">
    <text evidence="2">The sequence shown here is derived from an EMBL/GenBank/DDBJ whole genome shotgun (WGS) entry which is preliminary data.</text>
</comment>
<evidence type="ECO:0000313" key="2">
    <source>
        <dbReference type="EMBL" id="GGE24891.1"/>
    </source>
</evidence>
<feature type="region of interest" description="Disordered" evidence="1">
    <location>
        <begin position="237"/>
        <end position="272"/>
    </location>
</feature>
<keyword evidence="3" id="KW-1185">Reference proteome</keyword>
<name>A0A917EES4_9HYPH</name>
<feature type="compositionally biased region" description="Gly residues" evidence="1">
    <location>
        <begin position="386"/>
        <end position="405"/>
    </location>
</feature>
<accession>A0A917EES4</accession>
<feature type="compositionally biased region" description="Low complexity" evidence="1">
    <location>
        <begin position="237"/>
        <end position="251"/>
    </location>
</feature>
<evidence type="ECO:0000256" key="1">
    <source>
        <dbReference type="SAM" id="MobiDB-lite"/>
    </source>
</evidence>
<reference evidence="2" key="1">
    <citation type="journal article" date="2014" name="Int. J. Syst. Evol. Microbiol.">
        <title>Complete genome sequence of Corynebacterium casei LMG S-19264T (=DSM 44701T), isolated from a smear-ripened cheese.</title>
        <authorList>
            <consortium name="US DOE Joint Genome Institute (JGI-PGF)"/>
            <person name="Walter F."/>
            <person name="Albersmeier A."/>
            <person name="Kalinowski J."/>
            <person name="Ruckert C."/>
        </authorList>
    </citation>
    <scope>NUCLEOTIDE SEQUENCE</scope>
    <source>
        <strain evidence="2">CGMCC 1.15367</strain>
    </source>
</reference>